<evidence type="ECO:0000259" key="1">
    <source>
        <dbReference type="PROSITE" id="PS50404"/>
    </source>
</evidence>
<name>A0ABT9EXS5_9GAMM</name>
<dbReference type="PANTHER" id="PTHR43968:SF6">
    <property type="entry name" value="GLUTATHIONE S-TRANSFERASE OMEGA"/>
    <property type="match status" value="1"/>
</dbReference>
<reference evidence="2" key="1">
    <citation type="submission" date="2023-07" db="EMBL/GenBank/DDBJ databases">
        <title>Genome content predicts the carbon catabolic preferences of heterotrophic bacteria.</title>
        <authorList>
            <person name="Gralka M."/>
        </authorList>
    </citation>
    <scope>NUCLEOTIDE SEQUENCE</scope>
    <source>
        <strain evidence="2">5G01</strain>
    </source>
</reference>
<dbReference type="PANTHER" id="PTHR43968">
    <property type="match status" value="1"/>
</dbReference>
<dbReference type="Pfam" id="PF13417">
    <property type="entry name" value="GST_N_3"/>
    <property type="match status" value="1"/>
</dbReference>
<dbReference type="PROSITE" id="PS50404">
    <property type="entry name" value="GST_NTER"/>
    <property type="match status" value="1"/>
</dbReference>
<dbReference type="InterPro" id="IPR036282">
    <property type="entry name" value="Glutathione-S-Trfase_C_sf"/>
</dbReference>
<protein>
    <submittedName>
        <fullName evidence="2">Glutathione S-transferase</fullName>
    </submittedName>
</protein>
<dbReference type="Gene3D" id="1.20.1050.10">
    <property type="match status" value="1"/>
</dbReference>
<accession>A0ABT9EXS5</accession>
<dbReference type="SFLD" id="SFLDS00019">
    <property type="entry name" value="Glutathione_Transferase_(cytos"/>
    <property type="match status" value="1"/>
</dbReference>
<dbReference type="Gene3D" id="3.40.30.10">
    <property type="entry name" value="Glutaredoxin"/>
    <property type="match status" value="1"/>
</dbReference>
<evidence type="ECO:0000313" key="3">
    <source>
        <dbReference type="Proteomes" id="UP001177341"/>
    </source>
</evidence>
<evidence type="ECO:0000313" key="2">
    <source>
        <dbReference type="EMBL" id="MDP2523754.1"/>
    </source>
</evidence>
<comment type="caution">
    <text evidence="2">The sequence shown here is derived from an EMBL/GenBank/DDBJ whole genome shotgun (WGS) entry which is preliminary data.</text>
</comment>
<dbReference type="InterPro" id="IPR036249">
    <property type="entry name" value="Thioredoxin-like_sf"/>
</dbReference>
<dbReference type="SUPFAM" id="SSF52833">
    <property type="entry name" value="Thioredoxin-like"/>
    <property type="match status" value="1"/>
</dbReference>
<dbReference type="SUPFAM" id="SSF47616">
    <property type="entry name" value="GST C-terminal domain-like"/>
    <property type="match status" value="1"/>
</dbReference>
<dbReference type="RefSeq" id="WP_305451009.1">
    <property type="nucleotide sequence ID" value="NZ_JAUYVO010000010.1"/>
</dbReference>
<dbReference type="InterPro" id="IPR004045">
    <property type="entry name" value="Glutathione_S-Trfase_N"/>
</dbReference>
<dbReference type="InterPro" id="IPR004046">
    <property type="entry name" value="GST_C"/>
</dbReference>
<dbReference type="Pfam" id="PF00043">
    <property type="entry name" value="GST_C"/>
    <property type="match status" value="1"/>
</dbReference>
<sequence length="212" mass="24461">MSCSLPSQPLPILYSFRRCPYAIRARIALVYSGVEVEHREVVLKDKPKAMLAISPKGTVPVLQLPDGRVLEESTDIMRWALLQHDGKGWLTEANEAGVSRLIMINDSEFKPWLDRYKYADRYPEHPMEYYRSQCEEWLAQIEGYLLANDGCLLSAQYTMADMAIFPFIRQCAHVDKAWFEQSPYPNLKIWLTGLLESSLFASVMMKHPQWKG</sequence>
<keyword evidence="3" id="KW-1185">Reference proteome</keyword>
<proteinExistence type="predicted"/>
<feature type="domain" description="GST N-terminal" evidence="1">
    <location>
        <begin position="9"/>
        <end position="88"/>
    </location>
</feature>
<dbReference type="EMBL" id="JAUYVO010000010">
    <property type="protein sequence ID" value="MDP2523754.1"/>
    <property type="molecule type" value="Genomic_DNA"/>
</dbReference>
<dbReference type="CDD" id="cd03196">
    <property type="entry name" value="GST_C_5"/>
    <property type="match status" value="1"/>
</dbReference>
<dbReference type="InterPro" id="IPR040079">
    <property type="entry name" value="Glutathione_S-Trfase"/>
</dbReference>
<gene>
    <name evidence="2" type="ORF">Q8W30_14360</name>
</gene>
<dbReference type="InterPro" id="IPR050983">
    <property type="entry name" value="GST_Omega/HSP26"/>
</dbReference>
<dbReference type="CDD" id="cd03060">
    <property type="entry name" value="GST_N_Omega_like"/>
    <property type="match status" value="1"/>
</dbReference>
<organism evidence="2 3">
    <name type="scientific">Neptunomonas phycophila</name>
    <dbReference type="NCBI Taxonomy" id="1572645"/>
    <lineage>
        <taxon>Bacteria</taxon>
        <taxon>Pseudomonadati</taxon>
        <taxon>Pseudomonadota</taxon>
        <taxon>Gammaproteobacteria</taxon>
        <taxon>Oceanospirillales</taxon>
        <taxon>Oceanospirillaceae</taxon>
        <taxon>Neptunomonas</taxon>
    </lineage>
</organism>
<dbReference type="Proteomes" id="UP001177341">
    <property type="component" value="Unassembled WGS sequence"/>
</dbReference>